<keyword evidence="1" id="KW-1133">Transmembrane helix</keyword>
<dbReference type="GO" id="GO:0052621">
    <property type="term" value="F:diguanylate cyclase activity"/>
    <property type="evidence" value="ECO:0007669"/>
    <property type="project" value="TreeGrafter"/>
</dbReference>
<reference evidence="3 4" key="1">
    <citation type="submission" date="2016-04" db="EMBL/GenBank/DDBJ databases">
        <title>Draft Genome Sequences of Staphylococcus capitis Strain H36, S. capitis Strain H65, S. cohnii Strain H62, S. hominis Strain H69, Mycobacterium iranicum Strain H39, Plantibacter sp. Strain H53, Pseudomonas oryzihabitans Strain H72, and Microbacterium sp. Strain H83, isolated from residential settings.</title>
        <authorList>
            <person name="Lymperopoulou D."/>
            <person name="Adams R.I."/>
            <person name="Lindow S."/>
            <person name="Coil D.A."/>
            <person name="Jospin G."/>
            <person name="Eisen J.A."/>
        </authorList>
    </citation>
    <scope>NUCLEOTIDE SEQUENCE [LARGE SCALE GENOMIC DNA]</scope>
    <source>
        <strain evidence="3 4">H39</strain>
    </source>
</reference>
<organism evidence="3 4">
    <name type="scientific">Mycolicibacterium iranicum</name>
    <name type="common">Mycobacterium iranicum</name>
    <dbReference type="NCBI Taxonomy" id="912594"/>
    <lineage>
        <taxon>Bacteria</taxon>
        <taxon>Bacillati</taxon>
        <taxon>Actinomycetota</taxon>
        <taxon>Actinomycetes</taxon>
        <taxon>Mycobacteriales</taxon>
        <taxon>Mycobacteriaceae</taxon>
        <taxon>Mycolicibacterium</taxon>
    </lineage>
</organism>
<dbReference type="InterPro" id="IPR043128">
    <property type="entry name" value="Rev_trsase/Diguanyl_cyclase"/>
</dbReference>
<evidence type="ECO:0000313" key="3">
    <source>
        <dbReference type="EMBL" id="OAN38099.1"/>
    </source>
</evidence>
<feature type="domain" description="GGDEF" evidence="2">
    <location>
        <begin position="223"/>
        <end position="355"/>
    </location>
</feature>
<feature type="transmembrane region" description="Helical" evidence="1">
    <location>
        <begin position="135"/>
        <end position="153"/>
    </location>
</feature>
<evidence type="ECO:0000256" key="1">
    <source>
        <dbReference type="SAM" id="Phobius"/>
    </source>
</evidence>
<dbReference type="STRING" id="912594.AWC12_03390"/>
<dbReference type="GO" id="GO:0005886">
    <property type="term" value="C:plasma membrane"/>
    <property type="evidence" value="ECO:0007669"/>
    <property type="project" value="TreeGrafter"/>
</dbReference>
<dbReference type="RefSeq" id="WP_064282012.1">
    <property type="nucleotide sequence ID" value="NZ_LWCS01000022.1"/>
</dbReference>
<feature type="transmembrane region" description="Helical" evidence="1">
    <location>
        <begin position="111"/>
        <end position="128"/>
    </location>
</feature>
<dbReference type="NCBIfam" id="TIGR00254">
    <property type="entry name" value="GGDEF"/>
    <property type="match status" value="1"/>
</dbReference>
<dbReference type="OrthoDB" id="23692at2"/>
<keyword evidence="1" id="KW-0812">Transmembrane</keyword>
<dbReference type="InterPro" id="IPR050469">
    <property type="entry name" value="Diguanylate_Cyclase"/>
</dbReference>
<dbReference type="Proteomes" id="UP000078396">
    <property type="component" value="Unassembled WGS sequence"/>
</dbReference>
<dbReference type="PANTHER" id="PTHR45138">
    <property type="entry name" value="REGULATORY COMPONENTS OF SENSORY TRANSDUCTION SYSTEM"/>
    <property type="match status" value="1"/>
</dbReference>
<dbReference type="InterPro" id="IPR000160">
    <property type="entry name" value="GGDEF_dom"/>
</dbReference>
<comment type="caution">
    <text evidence="3">The sequence shown here is derived from an EMBL/GenBank/DDBJ whole genome shotgun (WGS) entry which is preliminary data.</text>
</comment>
<feature type="transmembrane region" description="Helical" evidence="1">
    <location>
        <begin position="56"/>
        <end position="77"/>
    </location>
</feature>
<dbReference type="AlphaFoldDB" id="A0A178LVJ1"/>
<dbReference type="Pfam" id="PF00990">
    <property type="entry name" value="GGDEF"/>
    <property type="match status" value="1"/>
</dbReference>
<gene>
    <name evidence="3" type="ORF">A4X20_19820</name>
</gene>
<feature type="transmembrane region" description="Helical" evidence="1">
    <location>
        <begin position="159"/>
        <end position="183"/>
    </location>
</feature>
<feature type="transmembrane region" description="Helical" evidence="1">
    <location>
        <begin position="32"/>
        <end position="50"/>
    </location>
</feature>
<dbReference type="GO" id="GO:1902201">
    <property type="term" value="P:negative regulation of bacterial-type flagellum-dependent cell motility"/>
    <property type="evidence" value="ECO:0007669"/>
    <property type="project" value="TreeGrafter"/>
</dbReference>
<accession>A0A178LVJ1</accession>
<dbReference type="Gene3D" id="3.30.70.270">
    <property type="match status" value="1"/>
</dbReference>
<sequence>MNAVLRWWRLPDHYDWLSSYLHARNFTRPVQVGMATISGAALLFPANAILSPDTPYRSAFIVLSVLFAGIHLGWAALWLTRWPSRMQSVAYGMCFSASIASTTWLSGDPSVGVVGCTALALSGAYLAFFHTSRLVTANFLLALSVAAVHAASLPAQNTVLTLSMVFLVIELNAGVPLAVQLVVHALGFDLVQSDRDPLTGLLNRRSFEREVIKAVLDGNRRGSHLLFTMIDLDRFKALNDMHGHVAGDAALVSTGAALKQHLPETTILGRVGGEEFLAADIVSAADIADLGERARHAITTTESRLTASVGTACVDVAAVESTEIANTLRWLTAQADVAMYRAKRAGGNRVCHLALEPGARDPTEE</sequence>
<proteinExistence type="predicted"/>
<dbReference type="EMBL" id="LWCS01000022">
    <property type="protein sequence ID" value="OAN38099.1"/>
    <property type="molecule type" value="Genomic_DNA"/>
</dbReference>
<evidence type="ECO:0000313" key="4">
    <source>
        <dbReference type="Proteomes" id="UP000078396"/>
    </source>
</evidence>
<keyword evidence="1" id="KW-0472">Membrane</keyword>
<dbReference type="SUPFAM" id="SSF55073">
    <property type="entry name" value="Nucleotide cyclase"/>
    <property type="match status" value="1"/>
</dbReference>
<dbReference type="GO" id="GO:0043709">
    <property type="term" value="P:cell adhesion involved in single-species biofilm formation"/>
    <property type="evidence" value="ECO:0007669"/>
    <property type="project" value="TreeGrafter"/>
</dbReference>
<dbReference type="SMART" id="SM00267">
    <property type="entry name" value="GGDEF"/>
    <property type="match status" value="1"/>
</dbReference>
<dbReference type="CDD" id="cd01949">
    <property type="entry name" value="GGDEF"/>
    <property type="match status" value="1"/>
</dbReference>
<dbReference type="PANTHER" id="PTHR45138:SF9">
    <property type="entry name" value="DIGUANYLATE CYCLASE DGCM-RELATED"/>
    <property type="match status" value="1"/>
</dbReference>
<dbReference type="InterPro" id="IPR029787">
    <property type="entry name" value="Nucleotide_cyclase"/>
</dbReference>
<dbReference type="PROSITE" id="PS50887">
    <property type="entry name" value="GGDEF"/>
    <property type="match status" value="1"/>
</dbReference>
<feature type="transmembrane region" description="Helical" evidence="1">
    <location>
        <begin position="89"/>
        <end position="105"/>
    </location>
</feature>
<protein>
    <submittedName>
        <fullName evidence="3">Diguanylate cyclase</fullName>
    </submittedName>
</protein>
<name>A0A178LVJ1_MYCIR</name>
<evidence type="ECO:0000259" key="2">
    <source>
        <dbReference type="PROSITE" id="PS50887"/>
    </source>
</evidence>